<dbReference type="InterPro" id="IPR005578">
    <property type="entry name" value="Yif1_fam"/>
</dbReference>
<dbReference type="OrthoDB" id="337750at2759"/>
<keyword evidence="8 9" id="KW-0472">Membrane</keyword>
<name>A0A6I9XAS0_9SAUR</name>
<dbReference type="RefSeq" id="XP_013912699.1">
    <property type="nucleotide sequence ID" value="XM_014057224.1"/>
</dbReference>
<dbReference type="KEGG" id="tsr:106541704"/>
<proteinExistence type="inferred from homology"/>
<dbReference type="PANTHER" id="PTHR14083:SF2">
    <property type="entry name" value="PROTEIN YIF1A"/>
    <property type="match status" value="1"/>
</dbReference>
<keyword evidence="10" id="KW-1185">Reference proteome</keyword>
<evidence type="ECO:0000256" key="5">
    <source>
        <dbReference type="ARBA" id="ARBA00022927"/>
    </source>
</evidence>
<dbReference type="Proteomes" id="UP000504617">
    <property type="component" value="Unplaced"/>
</dbReference>
<feature type="transmembrane region" description="Helical" evidence="9">
    <location>
        <begin position="145"/>
        <end position="165"/>
    </location>
</feature>
<dbReference type="GO" id="GO:0005793">
    <property type="term" value="C:endoplasmic reticulum-Golgi intermediate compartment"/>
    <property type="evidence" value="ECO:0007669"/>
    <property type="project" value="UniProtKB-UniRule"/>
</dbReference>
<gene>
    <name evidence="11" type="primary">LOC106541704</name>
</gene>
<feature type="transmembrane region" description="Helical" evidence="9">
    <location>
        <begin position="171"/>
        <end position="190"/>
    </location>
</feature>
<evidence type="ECO:0000256" key="4">
    <source>
        <dbReference type="ARBA" id="ARBA00022824"/>
    </source>
</evidence>
<evidence type="ECO:0000256" key="3">
    <source>
        <dbReference type="ARBA" id="ARBA00022692"/>
    </source>
</evidence>
<evidence type="ECO:0000256" key="6">
    <source>
        <dbReference type="ARBA" id="ARBA00022989"/>
    </source>
</evidence>
<accession>A0A6I9XAS0</accession>
<dbReference type="GO" id="GO:0030134">
    <property type="term" value="C:COPII-coated ER to Golgi transport vesicle"/>
    <property type="evidence" value="ECO:0007669"/>
    <property type="project" value="TreeGrafter"/>
</dbReference>
<evidence type="ECO:0000256" key="2">
    <source>
        <dbReference type="ARBA" id="ARBA00022448"/>
    </source>
</evidence>
<reference evidence="11" key="1">
    <citation type="submission" date="2025-08" db="UniProtKB">
        <authorList>
            <consortium name="RefSeq"/>
        </authorList>
    </citation>
    <scope>IDENTIFICATION</scope>
    <source>
        <tissue evidence="11">Skeletal muscle</tissue>
    </source>
</reference>
<dbReference type="GeneID" id="106541704"/>
<protein>
    <recommendedName>
        <fullName evidence="9">Protein YIF1</fullName>
    </recommendedName>
</protein>
<keyword evidence="6 9" id="KW-1133">Transmembrane helix</keyword>
<feature type="transmembrane region" description="Helical" evidence="9">
    <location>
        <begin position="210"/>
        <end position="229"/>
    </location>
</feature>
<keyword evidence="7 9" id="KW-0333">Golgi apparatus</keyword>
<dbReference type="AlphaFoldDB" id="A0A6I9XAS0"/>
<comment type="similarity">
    <text evidence="1 9">Belongs to the YIF1 family.</text>
</comment>
<dbReference type="GO" id="GO:0015031">
    <property type="term" value="P:protein transport"/>
    <property type="evidence" value="ECO:0007669"/>
    <property type="project" value="UniProtKB-KW"/>
</dbReference>
<keyword evidence="5 9" id="KW-0653">Protein transport</keyword>
<feature type="transmembrane region" description="Helical" evidence="9">
    <location>
        <begin position="108"/>
        <end position="133"/>
    </location>
</feature>
<keyword evidence="3 9" id="KW-0812">Transmembrane</keyword>
<dbReference type="PANTHER" id="PTHR14083">
    <property type="entry name" value="YIP1 INTERACTING FACTOR HOMOLOG YIF1 PROTEIN"/>
    <property type="match status" value="1"/>
</dbReference>
<dbReference type="Pfam" id="PF03878">
    <property type="entry name" value="YIF1"/>
    <property type="match status" value="1"/>
</dbReference>
<organism evidence="10 11">
    <name type="scientific">Thamnophis sirtalis</name>
    <dbReference type="NCBI Taxonomy" id="35019"/>
    <lineage>
        <taxon>Eukaryota</taxon>
        <taxon>Metazoa</taxon>
        <taxon>Chordata</taxon>
        <taxon>Craniata</taxon>
        <taxon>Vertebrata</taxon>
        <taxon>Euteleostomi</taxon>
        <taxon>Lepidosauria</taxon>
        <taxon>Squamata</taxon>
        <taxon>Bifurcata</taxon>
        <taxon>Unidentata</taxon>
        <taxon>Episquamata</taxon>
        <taxon>Toxicofera</taxon>
        <taxon>Serpentes</taxon>
        <taxon>Colubroidea</taxon>
        <taxon>Colubridae</taxon>
        <taxon>Natricinae</taxon>
        <taxon>Thamnophis</taxon>
    </lineage>
</organism>
<comment type="subcellular location">
    <subcellularLocation>
        <location evidence="9">Endoplasmic reticulum membrane</location>
        <topology evidence="9">Multi-pass membrane protein</topology>
    </subcellularLocation>
    <subcellularLocation>
        <location evidence="9">Golgi apparatus membrane</location>
        <topology evidence="9">Multi-pass membrane protein</topology>
    </subcellularLocation>
</comment>
<keyword evidence="2 9" id="KW-0813">Transport</keyword>
<evidence type="ECO:0000256" key="1">
    <source>
        <dbReference type="ARBA" id="ARBA00009727"/>
    </source>
</evidence>
<comment type="function">
    <text evidence="9">Has a role in transport between endoplasmic reticulum and Golgi.</text>
</comment>
<evidence type="ECO:0000256" key="7">
    <source>
        <dbReference type="ARBA" id="ARBA00023034"/>
    </source>
</evidence>
<keyword evidence="4 9" id="KW-0256">Endoplasmic reticulum</keyword>
<sequence length="235" mass="26255">MIVLTIRTTEPILPNSPRGVKYDLPELEKFDLYRMTPKNLFRKEELVASQADTSHHALSLADKVLCLELKLKELQDDLQKELSGMAFITYILLAGMALGIQKRFSPEVLGMCASTAFVWMVIEVLALLLSLYLATVQSDLGTFDLLAYCGYKYVGMILTVVGGLVFGLNGYYITLAWASCSLMYFMVRSLRMKILTSVVQDGLSRTTGRAQMYVTLGAAAFQPLVLYWLTAQLVH</sequence>
<evidence type="ECO:0000256" key="9">
    <source>
        <dbReference type="RuleBase" id="RU368073"/>
    </source>
</evidence>
<dbReference type="GO" id="GO:0005789">
    <property type="term" value="C:endoplasmic reticulum membrane"/>
    <property type="evidence" value="ECO:0007669"/>
    <property type="project" value="UniProtKB-SubCell"/>
</dbReference>
<evidence type="ECO:0000256" key="8">
    <source>
        <dbReference type="ARBA" id="ARBA00023136"/>
    </source>
</evidence>
<feature type="transmembrane region" description="Helical" evidence="9">
    <location>
        <begin position="82"/>
        <end position="102"/>
    </location>
</feature>
<evidence type="ECO:0000313" key="10">
    <source>
        <dbReference type="Proteomes" id="UP000504617"/>
    </source>
</evidence>
<evidence type="ECO:0000313" key="11">
    <source>
        <dbReference type="RefSeq" id="XP_013912699.1"/>
    </source>
</evidence>
<dbReference type="GO" id="GO:0000139">
    <property type="term" value="C:Golgi membrane"/>
    <property type="evidence" value="ECO:0007669"/>
    <property type="project" value="UniProtKB-SubCell"/>
</dbReference>
<dbReference type="GO" id="GO:0006888">
    <property type="term" value="P:endoplasmic reticulum to Golgi vesicle-mediated transport"/>
    <property type="evidence" value="ECO:0007669"/>
    <property type="project" value="UniProtKB-UniRule"/>
</dbReference>